<dbReference type="Proteomes" id="UP000250003">
    <property type="component" value="Chromosome"/>
</dbReference>
<dbReference type="Gene3D" id="3.20.20.140">
    <property type="entry name" value="Metal-dependent hydrolases"/>
    <property type="match status" value="1"/>
</dbReference>
<evidence type="ECO:0000313" key="2">
    <source>
        <dbReference type="EMBL" id="AWY97697.1"/>
    </source>
</evidence>
<dbReference type="CDD" id="cd07438">
    <property type="entry name" value="PHP_HisPPase_AMP"/>
    <property type="match status" value="1"/>
</dbReference>
<dbReference type="AlphaFoldDB" id="A0A2Z4U9J9"/>
<evidence type="ECO:0000313" key="3">
    <source>
        <dbReference type="Proteomes" id="UP000250003"/>
    </source>
</evidence>
<dbReference type="Pfam" id="PF02811">
    <property type="entry name" value="PHP"/>
    <property type="match status" value="1"/>
</dbReference>
<keyword evidence="3" id="KW-1185">Reference proteome</keyword>
<reference evidence="3" key="1">
    <citation type="submission" date="2018-06" db="EMBL/GenBank/DDBJ databases">
        <title>Description of Blautia argi sp. nov., a new anaerobic isolated from dog feces.</title>
        <authorList>
            <person name="Chang Y.-H."/>
            <person name="Paek J."/>
            <person name="Shin Y."/>
        </authorList>
    </citation>
    <scope>NUCLEOTIDE SEQUENCE [LARGE SCALE GENOMIC DNA]</scope>
    <source>
        <strain evidence="3">KCTC 15426</strain>
    </source>
</reference>
<accession>A0A2Z4U9J9</accession>
<proteinExistence type="predicted"/>
<dbReference type="OrthoDB" id="9804333at2"/>
<dbReference type="GO" id="GO:0035312">
    <property type="term" value="F:5'-3' DNA exonuclease activity"/>
    <property type="evidence" value="ECO:0007669"/>
    <property type="project" value="TreeGrafter"/>
</dbReference>
<dbReference type="GO" id="GO:0004534">
    <property type="term" value="F:5'-3' RNA exonuclease activity"/>
    <property type="evidence" value="ECO:0007669"/>
    <property type="project" value="TreeGrafter"/>
</dbReference>
<dbReference type="SUPFAM" id="SSF89550">
    <property type="entry name" value="PHP domain-like"/>
    <property type="match status" value="1"/>
</dbReference>
<dbReference type="Gene3D" id="1.10.150.650">
    <property type="match status" value="1"/>
</dbReference>
<organism evidence="2 3">
    <name type="scientific">Blautia argi</name>
    <dbReference type="NCBI Taxonomy" id="1912897"/>
    <lineage>
        <taxon>Bacteria</taxon>
        <taxon>Bacillati</taxon>
        <taxon>Bacillota</taxon>
        <taxon>Clostridia</taxon>
        <taxon>Lachnospirales</taxon>
        <taxon>Lachnospiraceae</taxon>
        <taxon>Blautia</taxon>
    </lineage>
</organism>
<dbReference type="InterPro" id="IPR003141">
    <property type="entry name" value="Pol/His_phosphatase_N"/>
</dbReference>
<evidence type="ECO:0000259" key="1">
    <source>
        <dbReference type="SMART" id="SM00481"/>
    </source>
</evidence>
<dbReference type="SMART" id="SM00481">
    <property type="entry name" value="POLIIIAc"/>
    <property type="match status" value="1"/>
</dbReference>
<dbReference type="InterPro" id="IPR016195">
    <property type="entry name" value="Pol/histidinol_Pase-like"/>
</dbReference>
<name>A0A2Z4U9J9_9FIRM</name>
<gene>
    <name evidence="2" type="ORF">DQQ01_05540</name>
</gene>
<dbReference type="KEGG" id="blau:DQQ01_05540"/>
<sequence>MEKLIDLHVHSSVSDGTFSPEELVAYALEKKLAAFALTDHDTTDGIKAAQKAAEGTELEVVPGIELSTTWHNRDVHIVGLDINWKNPDFQKTLQGFRDSRELRNDKVLALLQKENISITRKDMEESFPDSVWTRAHFARFLLDHHYVGSVKEAFDRYLGDHAKCYVPREKVTPIQAIQLIHQGGGKAVFAHPLLCRFSKERLESFLDVLKKEGLDGVETMYSSYTPSDQLRMTKLASHFGLKNSGGSDFHGSNKPHIDLGSGTGKLQIPYSVLKELRT</sequence>
<dbReference type="RefSeq" id="WP_111919081.1">
    <property type="nucleotide sequence ID" value="NZ_CAUWHR010000001.1"/>
</dbReference>
<dbReference type="EMBL" id="CP030280">
    <property type="protein sequence ID" value="AWY97697.1"/>
    <property type="molecule type" value="Genomic_DNA"/>
</dbReference>
<dbReference type="InterPro" id="IPR052018">
    <property type="entry name" value="PHP_domain"/>
</dbReference>
<dbReference type="PANTHER" id="PTHR42924:SF3">
    <property type="entry name" value="POLYMERASE_HISTIDINOL PHOSPHATASE N-TERMINAL DOMAIN-CONTAINING PROTEIN"/>
    <property type="match status" value="1"/>
</dbReference>
<feature type="domain" description="Polymerase/histidinol phosphatase N-terminal" evidence="1">
    <location>
        <begin position="5"/>
        <end position="70"/>
    </location>
</feature>
<dbReference type="InterPro" id="IPR004013">
    <property type="entry name" value="PHP_dom"/>
</dbReference>
<dbReference type="PANTHER" id="PTHR42924">
    <property type="entry name" value="EXONUCLEASE"/>
    <property type="match status" value="1"/>
</dbReference>
<protein>
    <submittedName>
        <fullName evidence="2">PHP domain-containing protein</fullName>
    </submittedName>
</protein>